<proteinExistence type="predicted"/>
<protein>
    <submittedName>
        <fullName evidence="1">Uncharacterized protein</fullName>
    </submittedName>
</protein>
<dbReference type="AlphaFoldDB" id="A0A0F9R058"/>
<evidence type="ECO:0000313" key="1">
    <source>
        <dbReference type="EMBL" id="KKN49970.1"/>
    </source>
</evidence>
<organism evidence="1">
    <name type="scientific">marine sediment metagenome</name>
    <dbReference type="NCBI Taxonomy" id="412755"/>
    <lineage>
        <taxon>unclassified sequences</taxon>
        <taxon>metagenomes</taxon>
        <taxon>ecological metagenomes</taxon>
    </lineage>
</organism>
<accession>A0A0F9R058</accession>
<comment type="caution">
    <text evidence="1">The sequence shown here is derived from an EMBL/GenBank/DDBJ whole genome shotgun (WGS) entry which is preliminary data.</text>
</comment>
<name>A0A0F9R058_9ZZZZ</name>
<dbReference type="EMBL" id="LAZR01001142">
    <property type="protein sequence ID" value="KKN49970.1"/>
    <property type="molecule type" value="Genomic_DNA"/>
</dbReference>
<sequence length="120" mass="13730">MRIWIARQAHRGAFYLPMAGTKQNPSLMFFLPQAKGKPIAPDYLDELVRSQLEKQGIVGDSAVHQVVAEAEKGYEERRKIEEVQTEVKRLMRIKAAGGKLMQVGFRKWKQVFYPAVTRKG</sequence>
<gene>
    <name evidence="1" type="ORF">LCGC14_0637710</name>
</gene>
<reference evidence="1" key="1">
    <citation type="journal article" date="2015" name="Nature">
        <title>Complex archaea that bridge the gap between prokaryotes and eukaryotes.</title>
        <authorList>
            <person name="Spang A."/>
            <person name="Saw J.H."/>
            <person name="Jorgensen S.L."/>
            <person name="Zaremba-Niedzwiedzka K."/>
            <person name="Martijn J."/>
            <person name="Lind A.E."/>
            <person name="van Eijk R."/>
            <person name="Schleper C."/>
            <person name="Guy L."/>
            <person name="Ettema T.J."/>
        </authorList>
    </citation>
    <scope>NUCLEOTIDE SEQUENCE</scope>
</reference>